<sequence length="95" mass="10768">MAEASAEDKGRAGPKWDALTEALTDHFSDVGPYTKCPKKMEFDEHGRALRHVEAQIHELNEDEITELNEDDIAELNKDAVTELNEDEITELNKDE</sequence>
<gene>
    <name evidence="1" type="ORF">CYMTET_29774</name>
</gene>
<evidence type="ECO:0000313" key="2">
    <source>
        <dbReference type="Proteomes" id="UP001190700"/>
    </source>
</evidence>
<name>A0AAE0FK57_9CHLO</name>
<dbReference type="Proteomes" id="UP001190700">
    <property type="component" value="Unassembled WGS sequence"/>
</dbReference>
<reference evidence="1 2" key="1">
    <citation type="journal article" date="2015" name="Genome Biol. Evol.">
        <title>Comparative Genomics of a Bacterivorous Green Alga Reveals Evolutionary Causalities and Consequences of Phago-Mixotrophic Mode of Nutrition.</title>
        <authorList>
            <person name="Burns J.A."/>
            <person name="Paasch A."/>
            <person name="Narechania A."/>
            <person name="Kim E."/>
        </authorList>
    </citation>
    <scope>NUCLEOTIDE SEQUENCE [LARGE SCALE GENOMIC DNA]</scope>
    <source>
        <strain evidence="1 2">PLY_AMNH</strain>
    </source>
</reference>
<dbReference type="EMBL" id="LGRX02016996">
    <property type="protein sequence ID" value="KAK3261311.1"/>
    <property type="molecule type" value="Genomic_DNA"/>
</dbReference>
<keyword evidence="2" id="KW-1185">Reference proteome</keyword>
<evidence type="ECO:0000313" key="1">
    <source>
        <dbReference type="EMBL" id="KAK3261311.1"/>
    </source>
</evidence>
<protein>
    <submittedName>
        <fullName evidence="1">Uncharacterized protein</fullName>
    </submittedName>
</protein>
<accession>A0AAE0FK57</accession>
<feature type="non-terminal residue" evidence="1">
    <location>
        <position position="95"/>
    </location>
</feature>
<comment type="caution">
    <text evidence="1">The sequence shown here is derived from an EMBL/GenBank/DDBJ whole genome shotgun (WGS) entry which is preliminary data.</text>
</comment>
<organism evidence="1 2">
    <name type="scientific">Cymbomonas tetramitiformis</name>
    <dbReference type="NCBI Taxonomy" id="36881"/>
    <lineage>
        <taxon>Eukaryota</taxon>
        <taxon>Viridiplantae</taxon>
        <taxon>Chlorophyta</taxon>
        <taxon>Pyramimonadophyceae</taxon>
        <taxon>Pyramimonadales</taxon>
        <taxon>Pyramimonadaceae</taxon>
        <taxon>Cymbomonas</taxon>
    </lineage>
</organism>
<dbReference type="AlphaFoldDB" id="A0AAE0FK57"/>
<proteinExistence type="predicted"/>